<evidence type="ECO:0000256" key="1">
    <source>
        <dbReference type="ARBA" id="ARBA00005254"/>
    </source>
</evidence>
<dbReference type="AlphaFoldDB" id="A0A060DYM5"/>
<dbReference type="Gene3D" id="3.90.226.10">
    <property type="entry name" value="2-enoyl-CoA Hydratase, Chain A, domain 1"/>
    <property type="match status" value="1"/>
</dbReference>
<evidence type="ECO:0000313" key="2">
    <source>
        <dbReference type="EMBL" id="AIB15894.1"/>
    </source>
</evidence>
<dbReference type="PANTHER" id="PTHR42964:SF1">
    <property type="entry name" value="POLYKETIDE BIOSYNTHESIS ENOYL-COA HYDRATASE PKSH-RELATED"/>
    <property type="match status" value="1"/>
</dbReference>
<comment type="similarity">
    <text evidence="1">Belongs to the enoyl-CoA hydratase/isomerase family.</text>
</comment>
<evidence type="ECO:0008006" key="4">
    <source>
        <dbReference type="Google" id="ProtNLM"/>
    </source>
</evidence>
<dbReference type="Proteomes" id="UP000027186">
    <property type="component" value="Plasmid AbAZ39_p3"/>
</dbReference>
<dbReference type="InterPro" id="IPR029045">
    <property type="entry name" value="ClpP/crotonase-like_dom_sf"/>
</dbReference>
<dbReference type="KEGG" id="abq:ABAZ39_28985"/>
<protein>
    <recommendedName>
        <fullName evidence="4">Enoyl-CoA hydratase/isomerase family protein</fullName>
    </recommendedName>
</protein>
<gene>
    <name evidence="2" type="ORF">ABAZ39_28985</name>
</gene>
<dbReference type="RefSeq" id="WP_040137596.1">
    <property type="nucleotide sequence ID" value="NZ_CP007796.1"/>
</dbReference>
<dbReference type="SUPFAM" id="SSF52096">
    <property type="entry name" value="ClpP/crotonase"/>
    <property type="match status" value="1"/>
</dbReference>
<dbReference type="InterPro" id="IPR001753">
    <property type="entry name" value="Enoyl-CoA_hydra/iso"/>
</dbReference>
<geneLocation type="plasmid" evidence="2 3">
    <name>AbAZ39_p3</name>
</geneLocation>
<keyword evidence="2" id="KW-0614">Plasmid</keyword>
<reference evidence="2 3" key="1">
    <citation type="journal article" date="2014" name="Genome Announc.">
        <title>Complete Genome Sequence of the Model Rhizosphere Strain Azospirillum brasilense Az39, Successfully Applied in Agriculture.</title>
        <authorList>
            <person name="Rivera D."/>
            <person name="Revale S."/>
            <person name="Molina R."/>
            <person name="Gualpa J."/>
            <person name="Puente M."/>
            <person name="Maroniche G."/>
            <person name="Paris G."/>
            <person name="Baker D."/>
            <person name="Clavijo B."/>
            <person name="McLay K."/>
            <person name="Spaepen S."/>
            <person name="Perticari A."/>
            <person name="Vazquez M."/>
            <person name="Wisniewski-Dye F."/>
            <person name="Watkins C."/>
            <person name="Martinez-Abarca F."/>
            <person name="Vanderleyden J."/>
            <person name="Cassan F."/>
        </authorList>
    </citation>
    <scope>NUCLEOTIDE SEQUENCE [LARGE SCALE GENOMIC DNA]</scope>
    <source>
        <strain evidence="2 3">Az39</strain>
        <plasmid evidence="2">AbAZ39_p3</plasmid>
    </source>
</reference>
<dbReference type="InterPro" id="IPR051683">
    <property type="entry name" value="Enoyl-CoA_Hydratase/Isomerase"/>
</dbReference>
<dbReference type="Pfam" id="PF00378">
    <property type="entry name" value="ECH_1"/>
    <property type="match status" value="1"/>
</dbReference>
<organism evidence="2 3">
    <name type="scientific">Azospirillum argentinense</name>
    <dbReference type="NCBI Taxonomy" id="2970906"/>
    <lineage>
        <taxon>Bacteria</taxon>
        <taxon>Pseudomonadati</taxon>
        <taxon>Pseudomonadota</taxon>
        <taxon>Alphaproteobacteria</taxon>
        <taxon>Rhodospirillales</taxon>
        <taxon>Azospirillaceae</taxon>
        <taxon>Azospirillum</taxon>
    </lineage>
</organism>
<sequence length="248" mass="26051">MTGTLLVRDDGDLRRITLNRPAKINALDTATLRALAEAVESAPAAGAALVAIDGAGPRGFCAGGDVAEMSRGAEAFAAQEEALRAAMQALHGSAVPVISVVHGRTLGAGCIVACLSDLVLGADDVQFGFPEMRFGLYPAFVHAALTERLPAALAFQILAGGRMMDAAQAYGFGFLTEILPADGFTETAEARIAYYRDRLDALAAGRRILRMEDRPSMAEKTARLAPLLAENHAAPSVRRLLSGLSFAR</sequence>
<dbReference type="GO" id="GO:0003824">
    <property type="term" value="F:catalytic activity"/>
    <property type="evidence" value="ECO:0007669"/>
    <property type="project" value="UniProtKB-ARBA"/>
</dbReference>
<name>A0A060DYM5_9PROT</name>
<proteinExistence type="inferred from homology"/>
<dbReference type="PANTHER" id="PTHR42964">
    <property type="entry name" value="ENOYL-COA HYDRATASE"/>
    <property type="match status" value="1"/>
</dbReference>
<dbReference type="CDD" id="cd06558">
    <property type="entry name" value="crotonase-like"/>
    <property type="match status" value="1"/>
</dbReference>
<accession>A0A060DYM5</accession>
<evidence type="ECO:0000313" key="3">
    <source>
        <dbReference type="Proteomes" id="UP000027186"/>
    </source>
</evidence>
<dbReference type="EMBL" id="CP007796">
    <property type="protein sequence ID" value="AIB15894.1"/>
    <property type="molecule type" value="Genomic_DNA"/>
</dbReference>